<evidence type="ECO:0000313" key="2">
    <source>
        <dbReference type="Proteomes" id="UP000031036"/>
    </source>
</evidence>
<accession>A0A0B2V839</accession>
<dbReference type="AlphaFoldDB" id="A0A0B2V839"/>
<sequence>MGLYLPLTKFILMANQISINMTITQGNENEQIEAKISAMIAVESNSACKLFV</sequence>
<proteinExistence type="predicted"/>
<protein>
    <submittedName>
        <fullName evidence="1">Uncharacterized protein</fullName>
    </submittedName>
</protein>
<organism evidence="1 2">
    <name type="scientific">Toxocara canis</name>
    <name type="common">Canine roundworm</name>
    <dbReference type="NCBI Taxonomy" id="6265"/>
    <lineage>
        <taxon>Eukaryota</taxon>
        <taxon>Metazoa</taxon>
        <taxon>Ecdysozoa</taxon>
        <taxon>Nematoda</taxon>
        <taxon>Chromadorea</taxon>
        <taxon>Rhabditida</taxon>
        <taxon>Spirurina</taxon>
        <taxon>Ascaridomorpha</taxon>
        <taxon>Ascaridoidea</taxon>
        <taxon>Toxocaridae</taxon>
        <taxon>Toxocara</taxon>
    </lineage>
</organism>
<dbReference type="Proteomes" id="UP000031036">
    <property type="component" value="Unassembled WGS sequence"/>
</dbReference>
<gene>
    <name evidence="1" type="ORF">Tcan_07328</name>
</gene>
<comment type="caution">
    <text evidence="1">The sequence shown here is derived from an EMBL/GenBank/DDBJ whole genome shotgun (WGS) entry which is preliminary data.</text>
</comment>
<keyword evidence="2" id="KW-1185">Reference proteome</keyword>
<dbReference type="EMBL" id="JPKZ01002369">
    <property type="protein sequence ID" value="KHN77130.1"/>
    <property type="molecule type" value="Genomic_DNA"/>
</dbReference>
<reference evidence="1 2" key="1">
    <citation type="submission" date="2014-11" db="EMBL/GenBank/DDBJ databases">
        <title>Genetic blueprint of the zoonotic pathogen Toxocara canis.</title>
        <authorList>
            <person name="Zhu X.-Q."/>
            <person name="Korhonen P.K."/>
            <person name="Cai H."/>
            <person name="Young N.D."/>
            <person name="Nejsum P."/>
            <person name="von Samson-Himmelstjerna G."/>
            <person name="Boag P.R."/>
            <person name="Tan P."/>
            <person name="Li Q."/>
            <person name="Min J."/>
            <person name="Yang Y."/>
            <person name="Wang X."/>
            <person name="Fang X."/>
            <person name="Hall R.S."/>
            <person name="Hofmann A."/>
            <person name="Sternberg P.W."/>
            <person name="Jex A.R."/>
            <person name="Gasser R.B."/>
        </authorList>
    </citation>
    <scope>NUCLEOTIDE SEQUENCE [LARGE SCALE GENOMIC DNA]</scope>
    <source>
        <strain evidence="1">PN_DK_2014</strain>
    </source>
</reference>
<name>A0A0B2V839_TOXCA</name>
<evidence type="ECO:0000313" key="1">
    <source>
        <dbReference type="EMBL" id="KHN77130.1"/>
    </source>
</evidence>